<reference evidence="2" key="1">
    <citation type="submission" date="2024-05" db="EMBL/GenBank/DDBJ databases">
        <title>Planctomycetes of the genus Singulisphaera possess chitinolytic capabilities.</title>
        <authorList>
            <person name="Ivanova A."/>
        </authorList>
    </citation>
    <scope>NUCLEOTIDE SEQUENCE</scope>
    <source>
        <strain evidence="2">Ch08T</strain>
    </source>
</reference>
<protein>
    <recommendedName>
        <fullName evidence="3">Yip1 domain-containing protein</fullName>
    </recommendedName>
</protein>
<evidence type="ECO:0000313" key="2">
    <source>
        <dbReference type="EMBL" id="XBH04375.1"/>
    </source>
</evidence>
<feature type="transmembrane region" description="Helical" evidence="1">
    <location>
        <begin position="112"/>
        <end position="136"/>
    </location>
</feature>
<accession>A0AAU7CGN0</accession>
<sequence>MLKINLTAKEKANLTTCRRFGLGDMLILVAGTAISLALSRILFPLFRASLSSVPFDKFSGLSDLWDYLSTRPEVALAPVFFASFGLIVLNLVGSLAFVLMRLRKPRPPMGHVLLQPGMVAVEAMLAGLVIGVGFVVLDVAAVFGMLALSSAVLVAWTALALIGRWRPEHGWIDRFGRALGVCWCLLIPVYLVLVVVFW</sequence>
<keyword evidence="1" id="KW-0472">Membrane</keyword>
<gene>
    <name evidence="2" type="ORF">V5E97_39700</name>
</gene>
<evidence type="ECO:0000256" key="1">
    <source>
        <dbReference type="SAM" id="Phobius"/>
    </source>
</evidence>
<dbReference type="RefSeq" id="WP_406697129.1">
    <property type="nucleotide sequence ID" value="NZ_CP155447.1"/>
</dbReference>
<keyword evidence="1" id="KW-1133">Transmembrane helix</keyword>
<dbReference type="EMBL" id="CP155447">
    <property type="protein sequence ID" value="XBH04375.1"/>
    <property type="molecule type" value="Genomic_DNA"/>
</dbReference>
<dbReference type="AlphaFoldDB" id="A0AAU7CGN0"/>
<keyword evidence="1" id="KW-0812">Transmembrane</keyword>
<feature type="transmembrane region" description="Helical" evidence="1">
    <location>
        <begin position="175"/>
        <end position="197"/>
    </location>
</feature>
<evidence type="ECO:0008006" key="3">
    <source>
        <dbReference type="Google" id="ProtNLM"/>
    </source>
</evidence>
<feature type="transmembrane region" description="Helical" evidence="1">
    <location>
        <begin position="142"/>
        <end position="163"/>
    </location>
</feature>
<organism evidence="2">
    <name type="scientific">Singulisphaera sp. Ch08</name>
    <dbReference type="NCBI Taxonomy" id="3120278"/>
    <lineage>
        <taxon>Bacteria</taxon>
        <taxon>Pseudomonadati</taxon>
        <taxon>Planctomycetota</taxon>
        <taxon>Planctomycetia</taxon>
        <taxon>Isosphaerales</taxon>
        <taxon>Isosphaeraceae</taxon>
        <taxon>Singulisphaera</taxon>
    </lineage>
</organism>
<name>A0AAU7CGN0_9BACT</name>
<feature type="transmembrane region" description="Helical" evidence="1">
    <location>
        <begin position="75"/>
        <end position="100"/>
    </location>
</feature>
<feature type="transmembrane region" description="Helical" evidence="1">
    <location>
        <begin position="21"/>
        <end position="43"/>
    </location>
</feature>
<proteinExistence type="predicted"/>